<dbReference type="RefSeq" id="WP_328015747.1">
    <property type="nucleotide sequence ID" value="NZ_JARTFS010000016.1"/>
</dbReference>
<name>A0ABU6P244_9BACI</name>
<sequence length="462" mass="52220">MTKRIYLNAITISGPTASPGMWAHPEDRAHEYKNLNYWTELAKTLERGKFDAIFFADMLGVYDIYQGKRDTAIRQAIQVPLNDPSYLIPAMAAVTENLGFAATFSTTYEHPYSLARKLSTLDHLTRGRIGWNIVTSNLDSAAKNYGLEKQIGLIDRYDRGDEYMDVVYKLWEASWEADAVIQDANNRVYTDPAKVHDIQHEGQYFQVPGIHLCEPSPQRTPLLFQAGNSTRGREFAAKHAECIFLNTPTVEATKFIVKDIRERAERQGRDPSKVLFFPKITPIVRKTETEAQSYYEELLKYSSTEGIYSLLGAWSGIDFSLYGTDKLLEFVEKRDNRGIIESFKRSNPDKKWSAEELANFFAFGTSSLTIGSPQQVADTMESFVEEAGVDGFNIGHIIQPGTINDFVDLVIPELQKGGLVQKEYSEGTYREKIFGEGPYLREDHPGRSIAQIAKKEIVSSAR</sequence>
<evidence type="ECO:0000256" key="5">
    <source>
        <dbReference type="ARBA" id="ARBA00033748"/>
    </source>
</evidence>
<evidence type="ECO:0000256" key="2">
    <source>
        <dbReference type="ARBA" id="ARBA00022643"/>
    </source>
</evidence>
<dbReference type="InterPro" id="IPR016215">
    <property type="entry name" value="NTA_MOA"/>
</dbReference>
<dbReference type="NCBIfam" id="TIGR03860">
    <property type="entry name" value="FMN_nitrolo"/>
    <property type="match status" value="1"/>
</dbReference>
<dbReference type="Pfam" id="PF00296">
    <property type="entry name" value="Bac_luciferase"/>
    <property type="match status" value="1"/>
</dbReference>
<evidence type="ECO:0000256" key="4">
    <source>
        <dbReference type="ARBA" id="ARBA00023033"/>
    </source>
</evidence>
<evidence type="ECO:0000259" key="6">
    <source>
        <dbReference type="Pfam" id="PF00296"/>
    </source>
</evidence>
<feature type="domain" description="Luciferase-like" evidence="6">
    <location>
        <begin position="29"/>
        <end position="390"/>
    </location>
</feature>
<keyword evidence="8" id="KW-1185">Reference proteome</keyword>
<dbReference type="PANTHER" id="PTHR30011">
    <property type="entry name" value="ALKANESULFONATE MONOOXYGENASE-RELATED"/>
    <property type="match status" value="1"/>
</dbReference>
<evidence type="ECO:0000313" key="7">
    <source>
        <dbReference type="EMBL" id="MED4403431.1"/>
    </source>
</evidence>
<dbReference type="Gene3D" id="3.20.20.30">
    <property type="entry name" value="Luciferase-like domain"/>
    <property type="match status" value="1"/>
</dbReference>
<keyword evidence="4" id="KW-0503">Monooxygenase</keyword>
<keyword evidence="2" id="KW-0288">FMN</keyword>
<dbReference type="SUPFAM" id="SSF51679">
    <property type="entry name" value="Bacterial luciferase-like"/>
    <property type="match status" value="1"/>
</dbReference>
<dbReference type="PIRSF" id="PIRSF000337">
    <property type="entry name" value="NTA_MOA"/>
    <property type="match status" value="1"/>
</dbReference>
<dbReference type="GO" id="GO:0016491">
    <property type="term" value="F:oxidoreductase activity"/>
    <property type="evidence" value="ECO:0007669"/>
    <property type="project" value="UniProtKB-KW"/>
</dbReference>
<dbReference type="InterPro" id="IPR051260">
    <property type="entry name" value="Diverse_substr_monoxygenases"/>
</dbReference>
<dbReference type="PANTHER" id="PTHR30011:SF16">
    <property type="entry name" value="C2H2 FINGER DOMAIN TRANSCRIPTION FACTOR (EUROFUNG)-RELATED"/>
    <property type="match status" value="1"/>
</dbReference>
<reference evidence="7 8" key="1">
    <citation type="submission" date="2023-03" db="EMBL/GenBank/DDBJ databases">
        <title>Bacillus Genome Sequencing.</title>
        <authorList>
            <person name="Dunlap C."/>
        </authorList>
    </citation>
    <scope>NUCLEOTIDE SEQUENCE [LARGE SCALE GENOMIC DNA]</scope>
    <source>
        <strain evidence="7 8">NRS-1717</strain>
    </source>
</reference>
<comment type="caution">
    <text evidence="7">The sequence shown here is derived from an EMBL/GenBank/DDBJ whole genome shotgun (WGS) entry which is preliminary data.</text>
</comment>
<dbReference type="CDD" id="cd01095">
    <property type="entry name" value="Nitrilotriacetate_monoxgenase"/>
    <property type="match status" value="1"/>
</dbReference>
<comment type="similarity">
    <text evidence="5">Belongs to the NtaA/SnaA/DszA monooxygenase family.</text>
</comment>
<accession>A0ABU6P244</accession>
<evidence type="ECO:0000256" key="3">
    <source>
        <dbReference type="ARBA" id="ARBA00023002"/>
    </source>
</evidence>
<organism evidence="7 8">
    <name type="scientific">Metabacillus fastidiosus</name>
    <dbReference type="NCBI Taxonomy" id="1458"/>
    <lineage>
        <taxon>Bacteria</taxon>
        <taxon>Bacillati</taxon>
        <taxon>Bacillota</taxon>
        <taxon>Bacilli</taxon>
        <taxon>Bacillales</taxon>
        <taxon>Bacillaceae</taxon>
        <taxon>Metabacillus</taxon>
    </lineage>
</organism>
<dbReference type="Proteomes" id="UP001342826">
    <property type="component" value="Unassembled WGS sequence"/>
</dbReference>
<dbReference type="EMBL" id="JARTFS010000016">
    <property type="protein sequence ID" value="MED4403431.1"/>
    <property type="molecule type" value="Genomic_DNA"/>
</dbReference>
<protein>
    <submittedName>
        <fullName evidence="7">LLM class flavin-dependent oxidoreductase</fullName>
        <ecNumber evidence="7">1.-.-.-</ecNumber>
    </submittedName>
</protein>
<evidence type="ECO:0000256" key="1">
    <source>
        <dbReference type="ARBA" id="ARBA00022630"/>
    </source>
</evidence>
<keyword evidence="3 7" id="KW-0560">Oxidoreductase</keyword>
<gene>
    <name evidence="7" type="ORF">P9271_19160</name>
</gene>
<keyword evidence="1" id="KW-0285">Flavoprotein</keyword>
<evidence type="ECO:0000313" key="8">
    <source>
        <dbReference type="Proteomes" id="UP001342826"/>
    </source>
</evidence>
<dbReference type="InterPro" id="IPR036661">
    <property type="entry name" value="Luciferase-like_sf"/>
</dbReference>
<proteinExistence type="inferred from homology"/>
<dbReference type="EC" id="1.-.-.-" evidence="7"/>
<dbReference type="InterPro" id="IPR011251">
    <property type="entry name" value="Luciferase-like_dom"/>
</dbReference>